<feature type="transmembrane region" description="Helical" evidence="2">
    <location>
        <begin position="12"/>
        <end position="31"/>
    </location>
</feature>
<protein>
    <submittedName>
        <fullName evidence="3">Uncharacterized protein</fullName>
    </submittedName>
</protein>
<organism evidence="3">
    <name type="scientific">Psilocybe cubensis</name>
    <name type="common">Psychedelic mushroom</name>
    <name type="synonym">Stropharia cubensis</name>
    <dbReference type="NCBI Taxonomy" id="181762"/>
    <lineage>
        <taxon>Eukaryota</taxon>
        <taxon>Fungi</taxon>
        <taxon>Dikarya</taxon>
        <taxon>Basidiomycota</taxon>
        <taxon>Agaricomycotina</taxon>
        <taxon>Agaricomycetes</taxon>
        <taxon>Agaricomycetidae</taxon>
        <taxon>Agaricales</taxon>
        <taxon>Agaricineae</taxon>
        <taxon>Strophariaceae</taxon>
        <taxon>Psilocybe</taxon>
    </lineage>
</organism>
<gene>
    <name evidence="3" type="ORF">JR316_010797</name>
</gene>
<keyword evidence="2" id="KW-0472">Membrane</keyword>
<feature type="region of interest" description="Disordered" evidence="1">
    <location>
        <begin position="819"/>
        <end position="842"/>
    </location>
</feature>
<proteinExistence type="predicted"/>
<feature type="compositionally biased region" description="Polar residues" evidence="1">
    <location>
        <begin position="504"/>
        <end position="529"/>
    </location>
</feature>
<feature type="compositionally biased region" description="Low complexity" evidence="1">
    <location>
        <begin position="431"/>
        <end position="477"/>
    </location>
</feature>
<evidence type="ECO:0000256" key="2">
    <source>
        <dbReference type="SAM" id="Phobius"/>
    </source>
</evidence>
<keyword evidence="2" id="KW-0812">Transmembrane</keyword>
<feature type="region of interest" description="Disordered" evidence="1">
    <location>
        <begin position="593"/>
        <end position="625"/>
    </location>
</feature>
<comment type="caution">
    <text evidence="3">The sequence shown here is derived from an EMBL/GenBank/DDBJ whole genome shotgun (WGS) entry which is preliminary data.</text>
</comment>
<evidence type="ECO:0000313" key="3">
    <source>
        <dbReference type="EMBL" id="KAG5164291.1"/>
    </source>
</evidence>
<feature type="transmembrane region" description="Helical" evidence="2">
    <location>
        <begin position="635"/>
        <end position="658"/>
    </location>
</feature>
<accession>A0A8H7XN65</accession>
<feature type="compositionally biased region" description="Pro residues" evidence="1">
    <location>
        <begin position="144"/>
        <end position="155"/>
    </location>
</feature>
<feature type="compositionally biased region" description="Low complexity" evidence="1">
    <location>
        <begin position="365"/>
        <end position="410"/>
    </location>
</feature>
<feature type="compositionally biased region" description="Low complexity" evidence="1">
    <location>
        <begin position="534"/>
        <end position="555"/>
    </location>
</feature>
<dbReference type="EMBL" id="JAFIQS010000012">
    <property type="protein sequence ID" value="KAG5164291.1"/>
    <property type="molecule type" value="Genomic_DNA"/>
</dbReference>
<evidence type="ECO:0000256" key="1">
    <source>
        <dbReference type="SAM" id="MobiDB-lite"/>
    </source>
</evidence>
<feature type="compositionally biased region" description="Basic and acidic residues" evidence="1">
    <location>
        <begin position="342"/>
        <end position="353"/>
    </location>
</feature>
<feature type="region of interest" description="Disordered" evidence="1">
    <location>
        <begin position="307"/>
        <end position="557"/>
    </location>
</feature>
<reference evidence="3" key="1">
    <citation type="submission" date="2021-02" db="EMBL/GenBank/DDBJ databases">
        <title>Psilocybe cubensis genome.</title>
        <authorList>
            <person name="Mckernan K.J."/>
            <person name="Crawford S."/>
            <person name="Trippe A."/>
            <person name="Kane L.T."/>
            <person name="Mclaughlin S."/>
        </authorList>
    </citation>
    <scope>NUCLEOTIDE SEQUENCE [LARGE SCALE GENOMIC DNA]</scope>
    <source>
        <strain evidence="3">MGC-MH-2018</strain>
    </source>
</reference>
<keyword evidence="2" id="KW-1133">Transmembrane helix</keyword>
<feature type="region of interest" description="Disordered" evidence="1">
    <location>
        <begin position="115"/>
        <end position="185"/>
    </location>
</feature>
<dbReference type="CDD" id="cd12087">
    <property type="entry name" value="TM_EGFR-like"/>
    <property type="match status" value="1"/>
</dbReference>
<feature type="compositionally biased region" description="Polar residues" evidence="1">
    <location>
        <begin position="593"/>
        <end position="618"/>
    </location>
</feature>
<dbReference type="AlphaFoldDB" id="A0A8H7XN65"/>
<name>A0A8H7XN65_PSICU</name>
<sequence>MQQTGRFVPSKYHFALLFVVGGTSLLFFYGFDELKFGYLNVGSEEYIRMMEQFILDATSMATREKCIHRSNAVSPQAERSSKEESAATLAFLDPYSLLNKVPTYTCGGIMWRRDKNSEHGNKGNGGQKPKLGPGGPDDSSKKSPPSPKLPMPQNNPPMGMRPDLPEMPIQNKPNIGAVSTPHPTSPIGLGTPDAIGETLLTHSSPSPSSAVHVTTETSTIEVAHTLVNSIPSTLGTLARTITSPGPTQTVTERVPPSEHTKVAIGVGHSNWLVHHVSYGALELNCEHIGNGFLDIISASAPRRFLRRDNDKSSGADNGEGGNDDNNGKDSDNGKSNGNGKGEGPDGKDGDQGHPPDAATPDNQTGPASASPKSPGISSPSSGPASNSAPPGNSSAPPDTTTGSPDTTTGPHSDPNPAKSKPGGKPNEKIFTSTSSSLAASSTSSTSTTSSETTVGTTSSITTATTALSAFTVSSDSPSPSPPPPPPPPPPPTSNSPDFSAVQAPETSAAQTSEAPAIQTPETSAVQTSVDPAVQTQETSTITFSSSSESTLLPSPAGKKIDEAAPAATNTGYASSAQNPNSIYSDTARTVAVSSAPYQPTSQQNSGTLISGPTESSSAIPGVDVPQGKNNHSKTIAIALGAVFGVLFLFAIGLYLFIWHRRSQSKKRRVQRDMEDFDHPQTMAEPVSNPFEGFNHQQTFAAPVSNPFEDFDREATFAAPAVSNPFDGGEKMISLNSGASPYDQPTSVPRVTTNLYVPSTIDEENTPLSQSFDDFYQVDHPTPPMRVKESAAENLIRGPPDQIHHRYGIDDSKAIRIIDGKHHSDSEDDEDKLSWNGRYPMAI</sequence>
<feature type="compositionally biased region" description="Pro residues" evidence="1">
    <location>
        <begin position="478"/>
        <end position="493"/>
    </location>
</feature>